<evidence type="ECO:0000313" key="3">
    <source>
        <dbReference type="Proteomes" id="UP001241758"/>
    </source>
</evidence>
<sequence>MNVTFRRLSGDDRGSLPMAILVTTIGLVLSAAMLPLIVRQVTYTRAFQDRSSALNGAQVGLDMVMARVRAAADVNSSSDVAGRLEDMPGCTFSGDAGIDGTGERLLYSVKITYRNQAGEQLACDPLTELPTSATVESVGSSTTETRTVTATYRFTTTNNNIPGGAIWVSSPTDRPLCLDAMVRPPAPGAAVLMQRCSGSSTQQFAYTEKLYLKLINSETAANKEGMCLFSEVPHAANKAVVFQACPSTEKPTGVYQWSLDGSSRFHSTSATQAIENLCVNVKTPNTVGSGVILATCTANNSTNIFRSDPKIGAGMAGDATNQLVNFAQFSRCLDVTNQNTASTYMIAWFCKQSPNSIVDWNQIWEHPVPDKAKKEISKKGPIVVTKDGIKYCLKSPMSAAGDAYVTVEKCVTNYATLYASATDKSAFGWTVFHDTGSYASSYRIHDNSAKGGLCLQPTDLTAAVKDTHSDGTSKVKVGVCSASELQKWNAPPNLSVPTPITDVTEK</sequence>
<protein>
    <submittedName>
        <fullName evidence="2">Ricin-type beta-trefoil lectin domain protein</fullName>
    </submittedName>
</protein>
<dbReference type="PROSITE" id="PS50231">
    <property type="entry name" value="RICIN_B_LECTIN"/>
    <property type="match status" value="2"/>
</dbReference>
<dbReference type="Gene3D" id="2.80.10.50">
    <property type="match status" value="2"/>
</dbReference>
<proteinExistence type="predicted"/>
<feature type="transmembrane region" description="Helical" evidence="1">
    <location>
        <begin position="16"/>
        <end position="38"/>
    </location>
</feature>
<evidence type="ECO:0000256" key="1">
    <source>
        <dbReference type="SAM" id="Phobius"/>
    </source>
</evidence>
<keyword evidence="1" id="KW-1133">Transmembrane helix</keyword>
<organism evidence="2 3">
    <name type="scientific">Actinoplanes sandaracinus</name>
    <dbReference type="NCBI Taxonomy" id="3045177"/>
    <lineage>
        <taxon>Bacteria</taxon>
        <taxon>Bacillati</taxon>
        <taxon>Actinomycetota</taxon>
        <taxon>Actinomycetes</taxon>
        <taxon>Micromonosporales</taxon>
        <taxon>Micromonosporaceae</taxon>
        <taxon>Actinoplanes</taxon>
    </lineage>
</organism>
<reference evidence="2 3" key="1">
    <citation type="submission" date="2023-05" db="EMBL/GenBank/DDBJ databases">
        <title>Actinoplanes sp. NEAU-A12 genome sequencing.</title>
        <authorList>
            <person name="Wang Z.-S."/>
        </authorList>
    </citation>
    <scope>NUCLEOTIDE SEQUENCE [LARGE SCALE GENOMIC DNA]</scope>
    <source>
        <strain evidence="2 3">NEAU-A12</strain>
    </source>
</reference>
<dbReference type="Proteomes" id="UP001241758">
    <property type="component" value="Unassembled WGS sequence"/>
</dbReference>
<name>A0ABT6WNS0_9ACTN</name>
<evidence type="ECO:0000313" key="2">
    <source>
        <dbReference type="EMBL" id="MDI6101361.1"/>
    </source>
</evidence>
<accession>A0ABT6WNS0</accession>
<dbReference type="SUPFAM" id="SSF50370">
    <property type="entry name" value="Ricin B-like lectins"/>
    <property type="match status" value="1"/>
</dbReference>
<dbReference type="RefSeq" id="WP_282762234.1">
    <property type="nucleotide sequence ID" value="NZ_JASCTH010000014.1"/>
</dbReference>
<comment type="caution">
    <text evidence="2">The sequence shown here is derived from an EMBL/GenBank/DDBJ whole genome shotgun (WGS) entry which is preliminary data.</text>
</comment>
<keyword evidence="1" id="KW-0812">Transmembrane</keyword>
<dbReference type="EMBL" id="JASCTH010000014">
    <property type="protein sequence ID" value="MDI6101361.1"/>
    <property type="molecule type" value="Genomic_DNA"/>
</dbReference>
<dbReference type="InterPro" id="IPR035992">
    <property type="entry name" value="Ricin_B-like_lectins"/>
</dbReference>
<keyword evidence="3" id="KW-1185">Reference proteome</keyword>
<gene>
    <name evidence="2" type="ORF">QLQ12_22350</name>
</gene>
<keyword evidence="1" id="KW-0472">Membrane</keyword>